<dbReference type="AlphaFoldDB" id="I1CLJ6"/>
<dbReference type="SUPFAM" id="SSF81606">
    <property type="entry name" value="PP2C-like"/>
    <property type="match status" value="1"/>
</dbReference>
<sequence length="327" mass="36969">MTSFVFSMKTKTWALLASTLRHEWRYTSTPVAFQPRYHIKPNIDHYYYSSLATHIPSQQLPVVDYFSRPSSTPSYTLSHGASGFAKNRRYTTPDVKRKRNHYCSVQIGEDAYFRRSDALGVADGVGGWSDRKSADAALYSRKLMHHAYLELERFENVEDPYFYKYDQVDPVHILQNSYEKSMSEMKKDGILGSSTACLAILRHSELRIANLGDCGVSSFTVRVEKGDIIIMGSDGLFDNLFDKDILSIVQSHVASRRGQLLSLEPQKISDELAERAKVVSRTKLDVESPFQEKAVNEGIYYQGGKADDISVLVAIVKDAESAPDRRL</sequence>
<keyword evidence="1" id="KW-0460">Magnesium</keyword>
<gene>
    <name evidence="3" type="ORF">RO3G_14037</name>
</gene>
<evidence type="ECO:0000313" key="4">
    <source>
        <dbReference type="Proteomes" id="UP000009138"/>
    </source>
</evidence>
<dbReference type="PROSITE" id="PS51746">
    <property type="entry name" value="PPM_2"/>
    <property type="match status" value="1"/>
</dbReference>
<dbReference type="SMART" id="SM00332">
    <property type="entry name" value="PP2Cc"/>
    <property type="match status" value="1"/>
</dbReference>
<keyword evidence="1" id="KW-0464">Manganese</keyword>
<comment type="cofactor">
    <cofactor evidence="1">
        <name>Mn(2+)</name>
        <dbReference type="ChEBI" id="CHEBI:29035"/>
    </cofactor>
</comment>
<evidence type="ECO:0000256" key="1">
    <source>
        <dbReference type="RuleBase" id="RU366020"/>
    </source>
</evidence>
<comment type="catalytic activity">
    <reaction evidence="1">
        <text>O-phospho-L-threonyl-[protein] + H2O = L-threonyl-[protein] + phosphate</text>
        <dbReference type="Rhea" id="RHEA:47004"/>
        <dbReference type="Rhea" id="RHEA-COMP:11060"/>
        <dbReference type="Rhea" id="RHEA-COMP:11605"/>
        <dbReference type="ChEBI" id="CHEBI:15377"/>
        <dbReference type="ChEBI" id="CHEBI:30013"/>
        <dbReference type="ChEBI" id="CHEBI:43474"/>
        <dbReference type="ChEBI" id="CHEBI:61977"/>
        <dbReference type="EC" id="3.1.3.16"/>
    </reaction>
</comment>
<dbReference type="GO" id="GO:0004722">
    <property type="term" value="F:protein serine/threonine phosphatase activity"/>
    <property type="evidence" value="ECO:0007669"/>
    <property type="project" value="UniProtKB-EC"/>
</dbReference>
<keyword evidence="4" id="KW-1185">Reference proteome</keyword>
<reference evidence="3 4" key="1">
    <citation type="journal article" date="2009" name="PLoS Genet.">
        <title>Genomic analysis of the basal lineage fungus Rhizopus oryzae reveals a whole-genome duplication.</title>
        <authorList>
            <person name="Ma L.-J."/>
            <person name="Ibrahim A.S."/>
            <person name="Skory C."/>
            <person name="Grabherr M.G."/>
            <person name="Burger G."/>
            <person name="Butler M."/>
            <person name="Elias M."/>
            <person name="Idnurm A."/>
            <person name="Lang B.F."/>
            <person name="Sone T."/>
            <person name="Abe A."/>
            <person name="Calvo S.E."/>
            <person name="Corrochano L.M."/>
            <person name="Engels R."/>
            <person name="Fu J."/>
            <person name="Hansberg W."/>
            <person name="Kim J.-M."/>
            <person name="Kodira C.D."/>
            <person name="Koehrsen M.J."/>
            <person name="Liu B."/>
            <person name="Miranda-Saavedra D."/>
            <person name="O'Leary S."/>
            <person name="Ortiz-Castellanos L."/>
            <person name="Poulter R."/>
            <person name="Rodriguez-Romero J."/>
            <person name="Ruiz-Herrera J."/>
            <person name="Shen Y.-Q."/>
            <person name="Zeng Q."/>
            <person name="Galagan J."/>
            <person name="Birren B.W."/>
            <person name="Cuomo C.A."/>
            <person name="Wickes B.L."/>
        </authorList>
    </citation>
    <scope>NUCLEOTIDE SEQUENCE [LARGE SCALE GENOMIC DNA]</scope>
    <source>
        <strain evidence="4">RA 99-880 / ATCC MYA-4621 / FGSC 9543 / NRRL 43880</strain>
    </source>
</reference>
<dbReference type="InParanoid" id="I1CLJ6"/>
<dbReference type="VEuPathDB" id="FungiDB:RO3G_14037"/>
<dbReference type="Gene3D" id="3.60.40.10">
    <property type="entry name" value="PPM-type phosphatase domain"/>
    <property type="match status" value="2"/>
</dbReference>
<evidence type="ECO:0000313" key="3">
    <source>
        <dbReference type="EMBL" id="EIE89326.1"/>
    </source>
</evidence>
<dbReference type="eggNOG" id="KOG1379">
    <property type="taxonomic scope" value="Eukaryota"/>
</dbReference>
<keyword evidence="1" id="KW-0378">Hydrolase</keyword>
<name>I1CLJ6_RHIO9</name>
<comment type="similarity">
    <text evidence="1">Belongs to the PP2C family.</text>
</comment>
<proteinExistence type="inferred from homology"/>
<dbReference type="EC" id="3.1.3.16" evidence="1"/>
<organism evidence="3 4">
    <name type="scientific">Rhizopus delemar (strain RA 99-880 / ATCC MYA-4621 / FGSC 9543 / NRRL 43880)</name>
    <name type="common">Mucormycosis agent</name>
    <name type="synonym">Rhizopus arrhizus var. delemar</name>
    <dbReference type="NCBI Taxonomy" id="246409"/>
    <lineage>
        <taxon>Eukaryota</taxon>
        <taxon>Fungi</taxon>
        <taxon>Fungi incertae sedis</taxon>
        <taxon>Mucoromycota</taxon>
        <taxon>Mucoromycotina</taxon>
        <taxon>Mucoromycetes</taxon>
        <taxon>Mucorales</taxon>
        <taxon>Mucorineae</taxon>
        <taxon>Rhizopodaceae</taxon>
        <taxon>Rhizopus</taxon>
    </lineage>
</organism>
<dbReference type="InterPro" id="IPR036457">
    <property type="entry name" value="PPM-type-like_dom_sf"/>
</dbReference>
<dbReference type="Proteomes" id="UP000009138">
    <property type="component" value="Unassembled WGS sequence"/>
</dbReference>
<comment type="catalytic activity">
    <reaction evidence="1">
        <text>O-phospho-L-seryl-[protein] + H2O = L-seryl-[protein] + phosphate</text>
        <dbReference type="Rhea" id="RHEA:20629"/>
        <dbReference type="Rhea" id="RHEA-COMP:9863"/>
        <dbReference type="Rhea" id="RHEA-COMP:11604"/>
        <dbReference type="ChEBI" id="CHEBI:15377"/>
        <dbReference type="ChEBI" id="CHEBI:29999"/>
        <dbReference type="ChEBI" id="CHEBI:43474"/>
        <dbReference type="ChEBI" id="CHEBI:83421"/>
        <dbReference type="EC" id="3.1.3.16"/>
    </reaction>
</comment>
<keyword evidence="1" id="KW-0479">Metal-binding</keyword>
<dbReference type="EMBL" id="CH476744">
    <property type="protein sequence ID" value="EIE89326.1"/>
    <property type="molecule type" value="Genomic_DNA"/>
</dbReference>
<dbReference type="InterPro" id="IPR039123">
    <property type="entry name" value="PPTC7"/>
</dbReference>
<dbReference type="InterPro" id="IPR001932">
    <property type="entry name" value="PPM-type_phosphatase-like_dom"/>
</dbReference>
<accession>I1CLJ6</accession>
<dbReference type="PANTHER" id="PTHR12320:SF84">
    <property type="entry name" value="PROTEIN PHOSPHATASE"/>
    <property type="match status" value="1"/>
</dbReference>
<dbReference type="GeneID" id="93621002"/>
<evidence type="ECO:0000259" key="2">
    <source>
        <dbReference type="PROSITE" id="PS51746"/>
    </source>
</evidence>
<dbReference type="GO" id="GO:0046872">
    <property type="term" value="F:metal ion binding"/>
    <property type="evidence" value="ECO:0007669"/>
    <property type="project" value="UniProtKB-UniRule"/>
</dbReference>
<keyword evidence="1" id="KW-0904">Protein phosphatase</keyword>
<feature type="domain" description="PPM-type phosphatase" evidence="2">
    <location>
        <begin position="99"/>
        <end position="316"/>
    </location>
</feature>
<dbReference type="STRING" id="246409.I1CLJ6"/>
<dbReference type="RefSeq" id="XP_067524722.1">
    <property type="nucleotide sequence ID" value="XM_067668621.1"/>
</dbReference>
<dbReference type="OrthoDB" id="60843at2759"/>
<dbReference type="Pfam" id="PF00481">
    <property type="entry name" value="PP2C"/>
    <property type="match status" value="1"/>
</dbReference>
<dbReference type="OMA" id="FYIAKDR"/>
<comment type="cofactor">
    <cofactor evidence="1">
        <name>Mg(2+)</name>
        <dbReference type="ChEBI" id="CHEBI:18420"/>
    </cofactor>
</comment>
<protein>
    <recommendedName>
        <fullName evidence="1">Protein phosphatase</fullName>
        <ecNumber evidence="1">3.1.3.16</ecNumber>
    </recommendedName>
</protein>
<dbReference type="PANTHER" id="PTHR12320">
    <property type="entry name" value="PROTEIN PHOSPHATASE 2C"/>
    <property type="match status" value="1"/>
</dbReference>